<comment type="caution">
    <text evidence="15">The sequence shown here is derived from an EMBL/GenBank/DDBJ whole genome shotgun (WGS) entry which is preliminary data.</text>
</comment>
<dbReference type="InterPro" id="IPR001736">
    <property type="entry name" value="PLipase_D/transphosphatidylase"/>
</dbReference>
<evidence type="ECO:0000313" key="16">
    <source>
        <dbReference type="Proteomes" id="UP000739565"/>
    </source>
</evidence>
<keyword evidence="8" id="KW-0443">Lipid metabolism</keyword>
<organism evidence="15 16">
    <name type="scientific">Zwartia hollandica</name>
    <dbReference type="NCBI Taxonomy" id="324606"/>
    <lineage>
        <taxon>Bacteria</taxon>
        <taxon>Pseudomonadati</taxon>
        <taxon>Pseudomonadota</taxon>
        <taxon>Betaproteobacteria</taxon>
        <taxon>Burkholderiales</taxon>
        <taxon>Alcaligenaceae</taxon>
        <taxon>Zwartia</taxon>
    </lineage>
</organism>
<dbReference type="InterPro" id="IPR027379">
    <property type="entry name" value="CLS_N"/>
</dbReference>
<name>A0A953T7M1_9BURK</name>
<feature type="transmembrane region" description="Helical" evidence="13">
    <location>
        <begin position="40"/>
        <end position="62"/>
    </location>
</feature>
<dbReference type="Pfam" id="PF13396">
    <property type="entry name" value="PLDc_N"/>
    <property type="match status" value="1"/>
</dbReference>
<keyword evidence="2" id="KW-1003">Cell membrane</keyword>
<dbReference type="CDD" id="cd09163">
    <property type="entry name" value="PLDc_CLS_unchar2_2"/>
    <property type="match status" value="1"/>
</dbReference>
<dbReference type="InterPro" id="IPR025202">
    <property type="entry name" value="PLD-like_dom"/>
</dbReference>
<feature type="transmembrane region" description="Helical" evidence="13">
    <location>
        <begin position="12"/>
        <end position="33"/>
    </location>
</feature>
<keyword evidence="6" id="KW-0677">Repeat</keyword>
<evidence type="ECO:0000256" key="11">
    <source>
        <dbReference type="ARBA" id="ARBA00023264"/>
    </source>
</evidence>
<keyword evidence="9 13" id="KW-0472">Membrane</keyword>
<feature type="domain" description="PLD phosphodiesterase" evidence="14">
    <location>
        <begin position="399"/>
        <end position="426"/>
    </location>
</feature>
<dbReference type="PROSITE" id="PS50035">
    <property type="entry name" value="PLD"/>
    <property type="match status" value="2"/>
</dbReference>
<reference evidence="15" key="1">
    <citation type="submission" date="2021-07" db="EMBL/GenBank/DDBJ databases">
        <title>New genus and species of the family Alcaligenaceae.</title>
        <authorList>
            <person name="Hahn M.W."/>
        </authorList>
    </citation>
    <scope>NUCLEOTIDE SEQUENCE</scope>
    <source>
        <strain evidence="15">LF4-65</strain>
    </source>
</reference>
<dbReference type="NCBIfam" id="TIGR04265">
    <property type="entry name" value="bac_cardiolipin"/>
    <property type="match status" value="1"/>
</dbReference>
<keyword evidence="5 13" id="KW-0812">Transmembrane</keyword>
<dbReference type="GO" id="GO:0032049">
    <property type="term" value="P:cardiolipin biosynthetic process"/>
    <property type="evidence" value="ECO:0007669"/>
    <property type="project" value="UniProtKB-UniRule"/>
</dbReference>
<protein>
    <recommendedName>
        <fullName evidence="12">Cardiolipin synthase</fullName>
        <ecNumber evidence="12">2.7.8.-</ecNumber>
    </recommendedName>
</protein>
<evidence type="ECO:0000313" key="15">
    <source>
        <dbReference type="EMBL" id="MBZ1350839.1"/>
    </source>
</evidence>
<keyword evidence="4" id="KW-0808">Transferase</keyword>
<gene>
    <name evidence="15" type="primary">cls</name>
    <name evidence="15" type="ORF">KZZ10_09295</name>
</gene>
<evidence type="ECO:0000256" key="6">
    <source>
        <dbReference type="ARBA" id="ARBA00022737"/>
    </source>
</evidence>
<keyword evidence="7 13" id="KW-1133">Transmembrane helix</keyword>
<dbReference type="RefSeq" id="WP_259661247.1">
    <property type="nucleotide sequence ID" value="NZ_JAHXRI010000007.1"/>
</dbReference>
<dbReference type="AlphaFoldDB" id="A0A953T7M1"/>
<dbReference type="GO" id="GO:0005886">
    <property type="term" value="C:plasma membrane"/>
    <property type="evidence" value="ECO:0007669"/>
    <property type="project" value="UniProtKB-SubCell"/>
</dbReference>
<keyword evidence="11" id="KW-1208">Phospholipid metabolism</keyword>
<keyword evidence="16" id="KW-1185">Reference proteome</keyword>
<evidence type="ECO:0000256" key="3">
    <source>
        <dbReference type="ARBA" id="ARBA00022516"/>
    </source>
</evidence>
<dbReference type="InterPro" id="IPR022924">
    <property type="entry name" value="Cardiolipin_synthase"/>
</dbReference>
<dbReference type="Proteomes" id="UP000739565">
    <property type="component" value="Unassembled WGS sequence"/>
</dbReference>
<evidence type="ECO:0000259" key="14">
    <source>
        <dbReference type="PROSITE" id="PS50035"/>
    </source>
</evidence>
<evidence type="ECO:0000256" key="4">
    <source>
        <dbReference type="ARBA" id="ARBA00022679"/>
    </source>
</evidence>
<dbReference type="EC" id="2.7.8.-" evidence="12"/>
<dbReference type="CDD" id="cd09157">
    <property type="entry name" value="PLDc_CLS_unchar2_1"/>
    <property type="match status" value="1"/>
</dbReference>
<dbReference type="SMART" id="SM00155">
    <property type="entry name" value="PLDc"/>
    <property type="match status" value="2"/>
</dbReference>
<dbReference type="PANTHER" id="PTHR21248:SF22">
    <property type="entry name" value="PHOSPHOLIPASE D"/>
    <property type="match status" value="1"/>
</dbReference>
<dbReference type="Gene3D" id="3.30.870.10">
    <property type="entry name" value="Endonuclease Chain A"/>
    <property type="match status" value="2"/>
</dbReference>
<dbReference type="EMBL" id="JAHXRI010000007">
    <property type="protein sequence ID" value="MBZ1350839.1"/>
    <property type="molecule type" value="Genomic_DNA"/>
</dbReference>
<evidence type="ECO:0000256" key="7">
    <source>
        <dbReference type="ARBA" id="ARBA00022989"/>
    </source>
</evidence>
<feature type="domain" description="PLD phosphodiesterase" evidence="14">
    <location>
        <begin position="219"/>
        <end position="246"/>
    </location>
</feature>
<keyword evidence="3" id="KW-0444">Lipid biosynthesis</keyword>
<proteinExistence type="predicted"/>
<evidence type="ECO:0000256" key="1">
    <source>
        <dbReference type="ARBA" id="ARBA00004651"/>
    </source>
</evidence>
<evidence type="ECO:0000256" key="9">
    <source>
        <dbReference type="ARBA" id="ARBA00023136"/>
    </source>
</evidence>
<evidence type="ECO:0000256" key="12">
    <source>
        <dbReference type="NCBIfam" id="TIGR04265"/>
    </source>
</evidence>
<dbReference type="PANTHER" id="PTHR21248">
    <property type="entry name" value="CARDIOLIPIN SYNTHASE"/>
    <property type="match status" value="1"/>
</dbReference>
<accession>A0A953T7M1</accession>
<keyword evidence="10" id="KW-0594">Phospholipid biosynthesis</keyword>
<dbReference type="SUPFAM" id="SSF56024">
    <property type="entry name" value="Phospholipase D/nuclease"/>
    <property type="match status" value="2"/>
</dbReference>
<evidence type="ECO:0000256" key="8">
    <source>
        <dbReference type="ARBA" id="ARBA00023098"/>
    </source>
</evidence>
<comment type="subcellular location">
    <subcellularLocation>
        <location evidence="1">Cell membrane</location>
        <topology evidence="1">Multi-pass membrane protein</topology>
    </subcellularLocation>
</comment>
<dbReference type="GO" id="GO:0008808">
    <property type="term" value="F:cardiolipin synthase activity"/>
    <property type="evidence" value="ECO:0007669"/>
    <property type="project" value="UniProtKB-UniRule"/>
</dbReference>
<evidence type="ECO:0000256" key="5">
    <source>
        <dbReference type="ARBA" id="ARBA00022692"/>
    </source>
</evidence>
<evidence type="ECO:0000256" key="2">
    <source>
        <dbReference type="ARBA" id="ARBA00022475"/>
    </source>
</evidence>
<evidence type="ECO:0000256" key="10">
    <source>
        <dbReference type="ARBA" id="ARBA00023209"/>
    </source>
</evidence>
<sequence length="486" mass="53484">MHSVQHVFTEYWPHILFVISGVASAAAAIHAAMTKHDVRAAIGWVAVVLFSPLLGAAFYLVAGINRIRKQRVSQQRAHTTIPQEVIHRLLVDDVASVSGAQFSALKTLGDRVSDFKLLGSNSIRLLDGGDETYPAMLEAIKGAQRSIALQSYIFDHDEVGVELAQALIDAQARGVAVRVLIDAVGAKYSRPPIVHMLEKGGVQTARFMRPVIGVRLVYANLRSHRKLLVIDGTHGFTGGMNIRAGFVTAIAKENVTRDTHFQVAGPVVYQLMINFAHDWQFTTQEKLSGPEWFSTSPADFIEEHGVPLRCVPSGPDSTLESTHDMLLGALSVAQRHVRIQSPYFLPDVSLVAALATAARRGVLVDIVIPGANNLKLVNAAMMAQIDQLILTGCRVWRSSGTFDHSKLFTVDGGWSYVGSSNLDPRSLRLNFELDLEVYDRALAQQLDARIDATISSAERITIRSLMRRPFLLRLRDKIVWLASPYL</sequence>
<evidence type="ECO:0000256" key="13">
    <source>
        <dbReference type="SAM" id="Phobius"/>
    </source>
</evidence>
<dbReference type="Pfam" id="PF13091">
    <property type="entry name" value="PLDc_2"/>
    <property type="match status" value="2"/>
</dbReference>